<dbReference type="GO" id="GO:0017025">
    <property type="term" value="F:TBP-class protein binding"/>
    <property type="evidence" value="ECO:0007669"/>
    <property type="project" value="InterPro"/>
</dbReference>
<keyword evidence="2" id="KW-0539">Nucleus</keyword>
<reference evidence="6 8" key="1">
    <citation type="submission" date="2020-01" db="EMBL/GenBank/DDBJ databases">
        <authorList>
            <consortium name="DOE Joint Genome Institute"/>
            <person name="Haridas S."/>
            <person name="Albert R."/>
            <person name="Binder M."/>
            <person name="Bloem J."/>
            <person name="Labutti K."/>
            <person name="Salamov A."/>
            <person name="Andreopoulos B."/>
            <person name="Baker S.E."/>
            <person name="Barry K."/>
            <person name="Bills G."/>
            <person name="Bluhm B.H."/>
            <person name="Cannon C."/>
            <person name="Castanera R."/>
            <person name="Culley D.E."/>
            <person name="Daum C."/>
            <person name="Ezra D."/>
            <person name="Gonzalez J.B."/>
            <person name="Henrissat B."/>
            <person name="Kuo A."/>
            <person name="Liang C."/>
            <person name="Lipzen A."/>
            <person name="Lutzoni F."/>
            <person name="Magnuson J."/>
            <person name="Mondo S."/>
            <person name="Nolan M."/>
            <person name="Ohm R."/>
            <person name="Pangilinan J."/>
            <person name="Park H.-J."/>
            <person name="Ramirez L."/>
            <person name="Alfaro M."/>
            <person name="Sun H."/>
            <person name="Tritt A."/>
            <person name="Yoshinaga Y."/>
            <person name="Zwiers L.-H."/>
            <person name="Turgeon B.G."/>
            <person name="Goodwin S.B."/>
            <person name="Spatafora J.W."/>
            <person name="Crous P.W."/>
            <person name="Grigoriev I.V."/>
        </authorList>
    </citation>
    <scope>NUCLEOTIDE SEQUENCE</scope>
    <source>
        <strain evidence="6 8">CBS 781.70</strain>
    </source>
</reference>
<evidence type="ECO:0000256" key="3">
    <source>
        <dbReference type="SAM" id="Coils"/>
    </source>
</evidence>
<evidence type="ECO:0000313" key="8">
    <source>
        <dbReference type="RefSeq" id="XP_033530098.1"/>
    </source>
</evidence>
<dbReference type="Pfam" id="PF12157">
    <property type="entry name" value="DUF3591"/>
    <property type="match status" value="1"/>
</dbReference>
<dbReference type="GO" id="GO:0005669">
    <property type="term" value="C:transcription factor TFIID complex"/>
    <property type="evidence" value="ECO:0007669"/>
    <property type="project" value="InterPro"/>
</dbReference>
<proteinExistence type="predicted"/>
<feature type="compositionally biased region" description="Polar residues" evidence="4">
    <location>
        <begin position="92"/>
        <end position="105"/>
    </location>
</feature>
<evidence type="ECO:0000256" key="4">
    <source>
        <dbReference type="SAM" id="MobiDB-lite"/>
    </source>
</evidence>
<dbReference type="GeneID" id="54420924"/>
<evidence type="ECO:0000256" key="2">
    <source>
        <dbReference type="ARBA" id="ARBA00023242"/>
    </source>
</evidence>
<dbReference type="InterPro" id="IPR022591">
    <property type="entry name" value="TAF1_HAT_dom"/>
</dbReference>
<dbReference type="PANTHER" id="PTHR13900">
    <property type="entry name" value="TRANSCRIPTION INITIATION FACTOR TFIID"/>
    <property type="match status" value="1"/>
</dbReference>
<organism evidence="6">
    <name type="scientific">Eremomyces bilateralis CBS 781.70</name>
    <dbReference type="NCBI Taxonomy" id="1392243"/>
    <lineage>
        <taxon>Eukaryota</taxon>
        <taxon>Fungi</taxon>
        <taxon>Dikarya</taxon>
        <taxon>Ascomycota</taxon>
        <taxon>Pezizomycotina</taxon>
        <taxon>Dothideomycetes</taxon>
        <taxon>Dothideomycetes incertae sedis</taxon>
        <taxon>Eremomycetales</taxon>
        <taxon>Eremomycetaceae</taxon>
        <taxon>Eremomyces</taxon>
    </lineage>
</organism>
<evidence type="ECO:0000256" key="1">
    <source>
        <dbReference type="ARBA" id="ARBA00004123"/>
    </source>
</evidence>
<dbReference type="InterPro" id="IPR040240">
    <property type="entry name" value="TAF1"/>
</dbReference>
<reference evidence="8" key="2">
    <citation type="submission" date="2020-04" db="EMBL/GenBank/DDBJ databases">
        <authorList>
            <consortium name="NCBI Genome Project"/>
        </authorList>
    </citation>
    <scope>NUCLEOTIDE SEQUENCE</scope>
    <source>
        <strain evidence="8">CBS 781.70</strain>
    </source>
</reference>
<feature type="region of interest" description="Disordered" evidence="4">
    <location>
        <begin position="1053"/>
        <end position="1080"/>
    </location>
</feature>
<sequence length="1135" mass="127466">MDANEREPDRGAADNDQDFERVLADLNNPDGGAYEFMSRDLEAGEKADDAVDFEDISDGSLADEEEQPRQADLDNDLDDLFNDAPTSPADENITTGATGTVQLGSDSVEGAPDGGVPSFISDADLFGEEPIEPEEHETPIVETTESTETLDAPQFRPIDFSGARAASVDDLDDVDDAVREQYELFRDAQDRMKRATSGTRLIDRVGETLTDNEALELLWPNFDPDEVPRFATLIPQKRAFYPQKVPPKPPKAVHPSKLSLELAADSERLFKLPGPAKETNPERRREYAEIMGLHLVEDEIIEEESEDGLDYEDIDWNEDVGGVKMRDLAVVCQDWDLPSLAGSDQETPPEAPFEESFEDELWGDATEQPPAKKRRLDDIAIGGSMAAFVDEYLPFDDPEELTAQLAQKVFLAGDDPNLLLDQRKPDAAKKGTASTSFRMSQRPPHQSRREWITSRYFISNDAAYVRLKENRSHKVRSNLGNLSVEHGLPALKLQYPFYKVKLTARESRSFHRHPMHFIPNSIIRFSKLASVKRKNMRNKPASTVFEKAKDLTFGDNSNMVLLEYSEEYPTMLSNLGMGNRILNYYRKKDNDDTNRPKLDIGETIVLLPEDKSPFSIFGGVNPGEQVPTIHNQMFRAPVFRHEAKGTDFLVGVSRTGVGGDEWFMRPVENLYVVGQQFPSVEVPGTHSRKVTDAAKRRLRMISYRIFGKTAKDDLRNNQLNNEVVRQHLPGSDITQNRGKMREFMHYNKELQTWEPKGDTALPDEQTMRGWIKPEDVCLLDSMQVGHRHLLDSGYNKEGNDEYEEDDEKEGQSLEERLAPWNTTKNFLNACQGKAMLALYGEGDPSGRGEAFSFVRTSMKGGFKAIGESVEDKLNAKRMKDLGGHSYNVAQQQKAYEEAIRGIWAKQNSSLSSTVEHDEVEMDIDEEPDTAIPGRTPRSEVATPRHSSFFRRDDDSVSQFSKFSTGSQSGKVLRIVRDTRDRHGNKQTEEEVITDEKVIREYMKRRKAEELSQLKLGDLRPTGDADFDAKQKKMLQLELERLQKNIERRHVREKAKGVRVTDGSTPGTPGSPLAAPAKNVGTQRKCANCGQIGHIKTNKKLCPLLNGKQKQEDGFDNAAFAQAQSGFGMGMSGSPS</sequence>
<keyword evidence="7" id="KW-1185">Reference proteome</keyword>
<keyword evidence="3" id="KW-0175">Coiled coil</keyword>
<dbReference type="GO" id="GO:0016251">
    <property type="term" value="F:RNA polymerase II general transcription initiation factor activity"/>
    <property type="evidence" value="ECO:0007669"/>
    <property type="project" value="InterPro"/>
</dbReference>
<accession>A0A6G1FRR3</accession>
<dbReference type="EMBL" id="ML975183">
    <property type="protein sequence ID" value="KAF1808467.1"/>
    <property type="molecule type" value="Genomic_DNA"/>
</dbReference>
<feature type="domain" description="Transcription initiation factor TFIID subunit 1 histone acetyltransferase" evidence="5">
    <location>
        <begin position="457"/>
        <end position="910"/>
    </location>
</feature>
<protein>
    <recommendedName>
        <fullName evidence="5">Transcription initiation factor TFIID subunit 1 histone acetyltransferase domain-containing protein</fullName>
    </recommendedName>
</protein>
<feature type="compositionally biased region" description="Acidic residues" evidence="4">
    <location>
        <begin position="50"/>
        <end position="66"/>
    </location>
</feature>
<feature type="compositionally biased region" description="Basic and acidic residues" evidence="4">
    <location>
        <begin position="1"/>
        <end position="23"/>
    </location>
</feature>
<feature type="region of interest" description="Disordered" evidence="4">
    <location>
        <begin position="426"/>
        <end position="445"/>
    </location>
</feature>
<dbReference type="OrthoDB" id="5752at2759"/>
<evidence type="ECO:0000259" key="5">
    <source>
        <dbReference type="Pfam" id="PF12157"/>
    </source>
</evidence>
<comment type="subcellular location">
    <subcellularLocation>
        <location evidence="1">Nucleus</location>
    </subcellularLocation>
</comment>
<reference evidence="8" key="3">
    <citation type="submission" date="2025-04" db="UniProtKB">
        <authorList>
            <consortium name="RefSeq"/>
        </authorList>
    </citation>
    <scope>IDENTIFICATION</scope>
    <source>
        <strain evidence="8">CBS 781.70</strain>
    </source>
</reference>
<feature type="coiled-coil region" evidence="3">
    <location>
        <begin position="1024"/>
        <end position="1051"/>
    </location>
</feature>
<dbReference type="PANTHER" id="PTHR13900:SF0">
    <property type="entry name" value="TRANSCRIPTION INITIATION FACTOR TFIID SUBUNIT 1"/>
    <property type="match status" value="1"/>
</dbReference>
<dbReference type="GO" id="GO:0004402">
    <property type="term" value="F:histone acetyltransferase activity"/>
    <property type="evidence" value="ECO:0007669"/>
    <property type="project" value="InterPro"/>
</dbReference>
<gene>
    <name evidence="6 8" type="ORF">P152DRAFT_462461</name>
</gene>
<dbReference type="RefSeq" id="XP_033530098.1">
    <property type="nucleotide sequence ID" value="XM_033680354.1"/>
</dbReference>
<feature type="region of interest" description="Disordered" evidence="4">
    <location>
        <begin position="790"/>
        <end position="811"/>
    </location>
</feature>
<evidence type="ECO:0000313" key="7">
    <source>
        <dbReference type="Proteomes" id="UP000504638"/>
    </source>
</evidence>
<dbReference type="Proteomes" id="UP000504638">
    <property type="component" value="Unplaced"/>
</dbReference>
<feature type="compositionally biased region" description="Acidic residues" evidence="4">
    <location>
        <begin position="125"/>
        <end position="135"/>
    </location>
</feature>
<dbReference type="AlphaFoldDB" id="A0A6G1FRR3"/>
<dbReference type="GO" id="GO:0051123">
    <property type="term" value="P:RNA polymerase II preinitiation complex assembly"/>
    <property type="evidence" value="ECO:0007669"/>
    <property type="project" value="TreeGrafter"/>
</dbReference>
<feature type="region of interest" description="Disordered" evidence="4">
    <location>
        <begin position="1"/>
        <end position="154"/>
    </location>
</feature>
<name>A0A6G1FRR3_9PEZI</name>
<evidence type="ECO:0000313" key="6">
    <source>
        <dbReference type="EMBL" id="KAF1808467.1"/>
    </source>
</evidence>
<feature type="compositionally biased region" description="Basic and acidic residues" evidence="4">
    <location>
        <begin position="37"/>
        <end position="49"/>
    </location>
</feature>